<evidence type="ECO:0000313" key="2">
    <source>
        <dbReference type="Proteomes" id="UP000275394"/>
    </source>
</evidence>
<organism evidence="1 2">
    <name type="scientific">Sinobacterium caligoides</name>
    <dbReference type="NCBI Taxonomy" id="933926"/>
    <lineage>
        <taxon>Bacteria</taxon>
        <taxon>Pseudomonadati</taxon>
        <taxon>Pseudomonadota</taxon>
        <taxon>Gammaproteobacteria</taxon>
        <taxon>Cellvibrionales</taxon>
        <taxon>Spongiibacteraceae</taxon>
        <taxon>Sinobacterium</taxon>
    </lineage>
</organism>
<proteinExistence type="predicted"/>
<protein>
    <recommendedName>
        <fullName evidence="3">Single-stranded DNA-binding protein</fullName>
    </recommendedName>
</protein>
<keyword evidence="2" id="KW-1185">Reference proteome</keyword>
<comment type="caution">
    <text evidence="1">The sequence shown here is derived from an EMBL/GenBank/DDBJ whole genome shotgun (WGS) entry which is preliminary data.</text>
</comment>
<dbReference type="EMBL" id="RKHR01000005">
    <property type="protein sequence ID" value="ROR99923.1"/>
    <property type="molecule type" value="Genomic_DNA"/>
</dbReference>
<dbReference type="OrthoDB" id="8779150at2"/>
<sequence>MQFTMTARIEKSEVYNGRTITIVTTPAPDAFSHPSKFKLYSDQALGSPLQEVEVKVNVRGVVRHKTWTDKSTGQQKKFDEDTTYLDVVDVKPAALKKAG</sequence>
<evidence type="ECO:0008006" key="3">
    <source>
        <dbReference type="Google" id="ProtNLM"/>
    </source>
</evidence>
<dbReference type="AlphaFoldDB" id="A0A3N2DJE6"/>
<dbReference type="Proteomes" id="UP000275394">
    <property type="component" value="Unassembled WGS sequence"/>
</dbReference>
<dbReference type="RefSeq" id="WP_123712929.1">
    <property type="nucleotide sequence ID" value="NZ_RKHR01000005.1"/>
</dbReference>
<accession>A0A3N2DJE6</accession>
<reference evidence="1 2" key="1">
    <citation type="submission" date="2018-11" db="EMBL/GenBank/DDBJ databases">
        <title>Genomic Encyclopedia of Type Strains, Phase IV (KMG-IV): sequencing the most valuable type-strain genomes for metagenomic binning, comparative biology and taxonomic classification.</title>
        <authorList>
            <person name="Goeker M."/>
        </authorList>
    </citation>
    <scope>NUCLEOTIDE SEQUENCE [LARGE SCALE GENOMIC DNA]</scope>
    <source>
        <strain evidence="1 2">DSM 100316</strain>
    </source>
</reference>
<evidence type="ECO:0000313" key="1">
    <source>
        <dbReference type="EMBL" id="ROR99923.1"/>
    </source>
</evidence>
<gene>
    <name evidence="1" type="ORF">EDC56_2558</name>
</gene>
<name>A0A3N2DJE6_9GAMM</name>